<keyword evidence="2" id="KW-1185">Reference proteome</keyword>
<dbReference type="EMBL" id="BAABGQ010000006">
    <property type="protein sequence ID" value="GAA4501964.1"/>
    <property type="molecule type" value="Genomic_DNA"/>
</dbReference>
<sequence>MGPLGSALPEPAGAWVAIFELLSPAALLLAEADESAPEVPVLLIVSVVLVSVLELHELRASRQAAKRGKEARSIVIGGEKGKL</sequence>
<accession>A0ABP8QHR5</accession>
<organism evidence="1 2">
    <name type="scientific">Hymenobacter ginsengisoli</name>
    <dbReference type="NCBI Taxonomy" id="1051626"/>
    <lineage>
        <taxon>Bacteria</taxon>
        <taxon>Pseudomonadati</taxon>
        <taxon>Bacteroidota</taxon>
        <taxon>Cytophagia</taxon>
        <taxon>Cytophagales</taxon>
        <taxon>Hymenobacteraceae</taxon>
        <taxon>Hymenobacter</taxon>
    </lineage>
</organism>
<evidence type="ECO:0000313" key="1">
    <source>
        <dbReference type="EMBL" id="GAA4501964.1"/>
    </source>
</evidence>
<protein>
    <submittedName>
        <fullName evidence="1">Uncharacterized protein</fullName>
    </submittedName>
</protein>
<gene>
    <name evidence="1" type="ORF">GCM10023172_24570</name>
</gene>
<name>A0ABP8QHR5_9BACT</name>
<evidence type="ECO:0000313" key="2">
    <source>
        <dbReference type="Proteomes" id="UP001501243"/>
    </source>
</evidence>
<dbReference type="Proteomes" id="UP001501243">
    <property type="component" value="Unassembled WGS sequence"/>
</dbReference>
<comment type="caution">
    <text evidence="1">The sequence shown here is derived from an EMBL/GenBank/DDBJ whole genome shotgun (WGS) entry which is preliminary data.</text>
</comment>
<reference evidence="2" key="1">
    <citation type="journal article" date="2019" name="Int. J. Syst. Evol. Microbiol.">
        <title>The Global Catalogue of Microorganisms (GCM) 10K type strain sequencing project: providing services to taxonomists for standard genome sequencing and annotation.</title>
        <authorList>
            <consortium name="The Broad Institute Genomics Platform"/>
            <consortium name="The Broad Institute Genome Sequencing Center for Infectious Disease"/>
            <person name="Wu L."/>
            <person name="Ma J."/>
        </authorList>
    </citation>
    <scope>NUCLEOTIDE SEQUENCE [LARGE SCALE GENOMIC DNA]</scope>
    <source>
        <strain evidence="2">JCM 17841</strain>
    </source>
</reference>
<proteinExistence type="predicted"/>